<comment type="similarity">
    <text evidence="5">Belongs to the YPP1 family.</text>
</comment>
<evidence type="ECO:0000256" key="1">
    <source>
        <dbReference type="ARBA" id="ARBA00002550"/>
    </source>
</evidence>
<dbReference type="Gene3D" id="1.25.40.10">
    <property type="entry name" value="Tetratricopeptide repeat domain"/>
    <property type="match status" value="1"/>
</dbReference>
<keyword evidence="4" id="KW-0254">Endocytosis</keyword>
<dbReference type="GO" id="GO:0072659">
    <property type="term" value="P:protein localization to plasma membrane"/>
    <property type="evidence" value="ECO:0007669"/>
    <property type="project" value="EnsemblFungi"/>
</dbReference>
<dbReference type="EMBL" id="LN736365">
    <property type="protein sequence ID" value="CEP62668.1"/>
    <property type="molecule type" value="Genomic_DNA"/>
</dbReference>
<protein>
    <recommendedName>
        <fullName evidence="6">Cargo-transport protein YPP1</fullName>
    </recommendedName>
</protein>
<dbReference type="GO" id="GO:0005768">
    <property type="term" value="C:endosome"/>
    <property type="evidence" value="ECO:0007669"/>
    <property type="project" value="EnsemblFungi"/>
</dbReference>
<dbReference type="GO" id="GO:0030479">
    <property type="term" value="C:actin cortical patch"/>
    <property type="evidence" value="ECO:0007669"/>
    <property type="project" value="EnsemblFungi"/>
</dbReference>
<dbReference type="Proteomes" id="UP000054304">
    <property type="component" value="Unassembled WGS sequence"/>
</dbReference>
<dbReference type="RefSeq" id="XP_022628892.1">
    <property type="nucleotide sequence ID" value="XM_022771716.1"/>
</dbReference>
<dbReference type="HOGENOM" id="CLU_019616_0_0_1"/>
<dbReference type="STRING" id="1245769.A0A0C7N7Y8"/>
<accession>A0A0C7N7Y8</accession>
<dbReference type="PANTHER" id="PTHR23083:SF464">
    <property type="entry name" value="TETRATRICOPEPTIDE REPEAT DOMAIN 7, ISOFORM A"/>
    <property type="match status" value="1"/>
</dbReference>
<dbReference type="AlphaFoldDB" id="A0A0C7N7Y8"/>
<evidence type="ECO:0000256" key="4">
    <source>
        <dbReference type="ARBA" id="ARBA00022583"/>
    </source>
</evidence>
<comment type="subcellular location">
    <subcellularLocation>
        <location evidence="2">Cell membrane</location>
        <topology evidence="2">Peripheral membrane protein</topology>
        <orientation evidence="2">Cytoplasmic side</orientation>
    </subcellularLocation>
    <subcellularLocation>
        <location evidence="3">Cytoplasmic granule</location>
    </subcellularLocation>
</comment>
<proteinExistence type="inferred from homology"/>
<evidence type="ECO:0000313" key="7">
    <source>
        <dbReference type="EMBL" id="CEP62668.1"/>
    </source>
</evidence>
<dbReference type="PANTHER" id="PTHR23083">
    <property type="entry name" value="TETRATRICOPEPTIDE REPEAT PROTEIN, TPR"/>
    <property type="match status" value="1"/>
</dbReference>
<keyword evidence="8" id="KW-1185">Reference proteome</keyword>
<dbReference type="OrthoDB" id="29013at2759"/>
<organism evidence="7 8">
    <name type="scientific">Lachancea lanzarotensis</name>
    <dbReference type="NCBI Taxonomy" id="1245769"/>
    <lineage>
        <taxon>Eukaryota</taxon>
        <taxon>Fungi</taxon>
        <taxon>Dikarya</taxon>
        <taxon>Ascomycota</taxon>
        <taxon>Saccharomycotina</taxon>
        <taxon>Saccharomycetes</taxon>
        <taxon>Saccharomycetales</taxon>
        <taxon>Saccharomycetaceae</taxon>
        <taxon>Lachancea</taxon>
    </lineage>
</organism>
<evidence type="ECO:0000256" key="6">
    <source>
        <dbReference type="ARBA" id="ARBA00039231"/>
    </source>
</evidence>
<dbReference type="GO" id="GO:0006898">
    <property type="term" value="P:receptor-mediated endocytosis"/>
    <property type="evidence" value="ECO:0007669"/>
    <property type="project" value="EnsemblFungi"/>
</dbReference>
<evidence type="ECO:0000256" key="5">
    <source>
        <dbReference type="ARBA" id="ARBA00038251"/>
    </source>
</evidence>
<reference evidence="7 8" key="1">
    <citation type="submission" date="2014-12" db="EMBL/GenBank/DDBJ databases">
        <authorList>
            <person name="Neuveglise Cecile"/>
        </authorList>
    </citation>
    <scope>NUCLEOTIDE SEQUENCE [LARGE SCALE GENOMIC DNA]</scope>
    <source>
        <strain evidence="7 8">CBS 12615</strain>
    </source>
</reference>
<dbReference type="GO" id="GO:0005886">
    <property type="term" value="C:plasma membrane"/>
    <property type="evidence" value="ECO:0007669"/>
    <property type="project" value="UniProtKB-SubCell"/>
</dbReference>
<comment type="function">
    <text evidence="1">Involved in endocytosis.</text>
</comment>
<evidence type="ECO:0000313" key="8">
    <source>
        <dbReference type="Proteomes" id="UP000054304"/>
    </source>
</evidence>
<sequence>MTQELEDNSIALQDRLLGCGVFSCSDKELNALLSLHYRTHYHVFGSSTANKDVFKVLLGELNKVDHHSLSNLVKKRIWVNLQGILKYQLSDVKSAQRSLEEAQQVALVPGPFETFLQLETLYFIGVLKTEEETVHHYLQHIPKLLTELPREAHALTFHYLDLMVARLQMNWNEVLKHLKPSNVTYYIAVQADSADHEQQLLEIGTRLLKAAKFPTAEERNDFDLEQFHVVLQYYFLNRGSPKAEWRNFIVQSLGKTFQSLEVSRTAMIYFGLIKENKEAVLNFVNFMSYNENYKHLNDGRWLDIVSILESYRFIASQPGDLEIENVFSVDGFLRNFKTLLREFYDKISLPLIEREQSLDVASNATRIFLPSKLLRILAQSWNCLYEYEREDINSFFQSFHTYYLANATAVDSTSDTLNFNYAYTLAQKREIAQAIKFIKSAILEKEPENYRAWHLLALCESTNEDKTVSFRIVCSVLQALQQALQDGTTLSTAERWQMVHLKLTQLKITVDMFGVEDALELLPELFELLDSAFPPEMTDGCNLGPEFNKSKEYLQQTVWLFVVKLYMCWSPSDSREALAESRAQTTKFQNLNNDLAEGYMSLATDKKRSLELFEKVLFYDPMNIDATVGFAKCLIPDTDENEVHNMAVQKKDAPQNDAFIGDKDKSAAFARLKILLEAIIDKSIDGYHSPELWWYLAQVYENYGDRERMESSLWNCVKFEELRPIRDFKMCNI</sequence>
<dbReference type="GeneID" id="34686138"/>
<evidence type="ECO:0000256" key="3">
    <source>
        <dbReference type="ARBA" id="ARBA00004463"/>
    </source>
</evidence>
<dbReference type="CDD" id="cd23270">
    <property type="entry name" value="YPP1"/>
    <property type="match status" value="1"/>
</dbReference>
<dbReference type="GO" id="GO:0006623">
    <property type="term" value="P:protein targeting to vacuole"/>
    <property type="evidence" value="ECO:0007669"/>
    <property type="project" value="EnsemblFungi"/>
</dbReference>
<dbReference type="InterPro" id="IPR011990">
    <property type="entry name" value="TPR-like_helical_dom_sf"/>
</dbReference>
<dbReference type="SUPFAM" id="SSF48452">
    <property type="entry name" value="TPR-like"/>
    <property type="match status" value="1"/>
</dbReference>
<dbReference type="InterPro" id="IPR051722">
    <property type="entry name" value="Endocytosis_PI4K-reg_protein"/>
</dbReference>
<dbReference type="GO" id="GO:0005829">
    <property type="term" value="C:cytosol"/>
    <property type="evidence" value="ECO:0007669"/>
    <property type="project" value="EnsemblFungi"/>
</dbReference>
<name>A0A0C7N7Y8_9SACH</name>
<gene>
    <name evidence="7" type="ORF">LALA0_S06e00936g</name>
</gene>
<evidence type="ECO:0000256" key="2">
    <source>
        <dbReference type="ARBA" id="ARBA00004413"/>
    </source>
</evidence>